<dbReference type="EMBL" id="JAPUUL010001489">
    <property type="protein sequence ID" value="KAJ8127274.1"/>
    <property type="molecule type" value="Genomic_DNA"/>
</dbReference>
<organism evidence="1 2">
    <name type="scientific">Lasiodiplodia mahajangana</name>
    <dbReference type="NCBI Taxonomy" id="1108764"/>
    <lineage>
        <taxon>Eukaryota</taxon>
        <taxon>Fungi</taxon>
        <taxon>Dikarya</taxon>
        <taxon>Ascomycota</taxon>
        <taxon>Pezizomycotina</taxon>
        <taxon>Dothideomycetes</taxon>
        <taxon>Dothideomycetes incertae sedis</taxon>
        <taxon>Botryosphaeriales</taxon>
        <taxon>Botryosphaeriaceae</taxon>
        <taxon>Lasiodiplodia</taxon>
    </lineage>
</organism>
<gene>
    <name evidence="1" type="ORF">O1611_g6363</name>
</gene>
<evidence type="ECO:0000313" key="2">
    <source>
        <dbReference type="Proteomes" id="UP001153332"/>
    </source>
</evidence>
<sequence>MSPSPPYFIHTWPNYGLTSPIAQTLWMRQLIRASNHMMTIDGNYVLPAKTGHSLSTYIDVARPKRIAAAVVFVDPSVARYDPSEGIGWVQFWLTARPAHPITESQGGLQS</sequence>
<protein>
    <submittedName>
        <fullName evidence="1">Uncharacterized protein</fullName>
    </submittedName>
</protein>
<proteinExistence type="predicted"/>
<reference evidence="1" key="1">
    <citation type="submission" date="2022-12" db="EMBL/GenBank/DDBJ databases">
        <title>Genome Sequence of Lasiodiplodia mahajangana.</title>
        <authorList>
            <person name="Buettner E."/>
        </authorList>
    </citation>
    <scope>NUCLEOTIDE SEQUENCE</scope>
    <source>
        <strain evidence="1">VT137</strain>
    </source>
</reference>
<comment type="caution">
    <text evidence="1">The sequence shown here is derived from an EMBL/GenBank/DDBJ whole genome shotgun (WGS) entry which is preliminary data.</text>
</comment>
<evidence type="ECO:0000313" key="1">
    <source>
        <dbReference type="EMBL" id="KAJ8127274.1"/>
    </source>
</evidence>
<accession>A0ACC2JIR8</accession>
<name>A0ACC2JIR8_9PEZI</name>
<dbReference type="Proteomes" id="UP001153332">
    <property type="component" value="Unassembled WGS sequence"/>
</dbReference>
<keyword evidence="2" id="KW-1185">Reference proteome</keyword>